<sequence length="90" mass="10122">MPLGFQEVADCYKLRSCSQLNVDPVNDFLRPPSSSTISSFSFSDLNTTESTFSFFMIGAQHWVAVAVNVENRASFVFIKDFRIDNNDSTI</sequence>
<protein>
    <recommendedName>
        <fullName evidence="3">Ubiquitin-like protease family profile domain-containing protein</fullName>
    </recommendedName>
</protein>
<accession>A0AAV5LTI7</accession>
<evidence type="ECO:0000313" key="2">
    <source>
        <dbReference type="Proteomes" id="UP001054252"/>
    </source>
</evidence>
<organism evidence="1 2">
    <name type="scientific">Rubroshorea leprosula</name>
    <dbReference type="NCBI Taxonomy" id="152421"/>
    <lineage>
        <taxon>Eukaryota</taxon>
        <taxon>Viridiplantae</taxon>
        <taxon>Streptophyta</taxon>
        <taxon>Embryophyta</taxon>
        <taxon>Tracheophyta</taxon>
        <taxon>Spermatophyta</taxon>
        <taxon>Magnoliopsida</taxon>
        <taxon>eudicotyledons</taxon>
        <taxon>Gunneridae</taxon>
        <taxon>Pentapetalae</taxon>
        <taxon>rosids</taxon>
        <taxon>malvids</taxon>
        <taxon>Malvales</taxon>
        <taxon>Dipterocarpaceae</taxon>
        <taxon>Rubroshorea</taxon>
    </lineage>
</organism>
<dbReference type="EMBL" id="BPVZ01000136">
    <property type="protein sequence ID" value="GKV39792.1"/>
    <property type="molecule type" value="Genomic_DNA"/>
</dbReference>
<proteinExistence type="predicted"/>
<evidence type="ECO:0000313" key="1">
    <source>
        <dbReference type="EMBL" id="GKV39792.1"/>
    </source>
</evidence>
<gene>
    <name evidence="1" type="ORF">SLEP1_g47509</name>
</gene>
<dbReference type="AlphaFoldDB" id="A0AAV5LTI7"/>
<reference evidence="1 2" key="1">
    <citation type="journal article" date="2021" name="Commun. Biol.">
        <title>The genome of Shorea leprosula (Dipterocarpaceae) highlights the ecological relevance of drought in aseasonal tropical rainforests.</title>
        <authorList>
            <person name="Ng K.K.S."/>
            <person name="Kobayashi M.J."/>
            <person name="Fawcett J.A."/>
            <person name="Hatakeyama M."/>
            <person name="Paape T."/>
            <person name="Ng C.H."/>
            <person name="Ang C.C."/>
            <person name="Tnah L.H."/>
            <person name="Lee C.T."/>
            <person name="Nishiyama T."/>
            <person name="Sese J."/>
            <person name="O'Brien M.J."/>
            <person name="Copetti D."/>
            <person name="Mohd Noor M.I."/>
            <person name="Ong R.C."/>
            <person name="Putra M."/>
            <person name="Sireger I.Z."/>
            <person name="Indrioko S."/>
            <person name="Kosugi Y."/>
            <person name="Izuno A."/>
            <person name="Isagi Y."/>
            <person name="Lee S.L."/>
            <person name="Shimizu K.K."/>
        </authorList>
    </citation>
    <scope>NUCLEOTIDE SEQUENCE [LARGE SCALE GENOMIC DNA]</scope>
    <source>
        <strain evidence="1">214</strain>
    </source>
</reference>
<dbReference type="Proteomes" id="UP001054252">
    <property type="component" value="Unassembled WGS sequence"/>
</dbReference>
<evidence type="ECO:0008006" key="3">
    <source>
        <dbReference type="Google" id="ProtNLM"/>
    </source>
</evidence>
<name>A0AAV5LTI7_9ROSI</name>
<comment type="caution">
    <text evidence="1">The sequence shown here is derived from an EMBL/GenBank/DDBJ whole genome shotgun (WGS) entry which is preliminary data.</text>
</comment>
<keyword evidence="2" id="KW-1185">Reference proteome</keyword>